<evidence type="ECO:0000313" key="2">
    <source>
        <dbReference type="EMBL" id="KAK3283339.1"/>
    </source>
</evidence>
<evidence type="ECO:0000256" key="1">
    <source>
        <dbReference type="SAM" id="SignalP"/>
    </source>
</evidence>
<feature type="chain" id="PRO_5042054672" evidence="1">
    <location>
        <begin position="23"/>
        <end position="254"/>
    </location>
</feature>
<proteinExistence type="predicted"/>
<organism evidence="2 3">
    <name type="scientific">Cymbomonas tetramitiformis</name>
    <dbReference type="NCBI Taxonomy" id="36881"/>
    <lineage>
        <taxon>Eukaryota</taxon>
        <taxon>Viridiplantae</taxon>
        <taxon>Chlorophyta</taxon>
        <taxon>Pyramimonadophyceae</taxon>
        <taxon>Pyramimonadales</taxon>
        <taxon>Pyramimonadaceae</taxon>
        <taxon>Cymbomonas</taxon>
    </lineage>
</organism>
<keyword evidence="3" id="KW-1185">Reference proteome</keyword>
<reference evidence="2 3" key="1">
    <citation type="journal article" date="2015" name="Genome Biol. Evol.">
        <title>Comparative Genomics of a Bacterivorous Green Alga Reveals Evolutionary Causalities and Consequences of Phago-Mixotrophic Mode of Nutrition.</title>
        <authorList>
            <person name="Burns J.A."/>
            <person name="Paasch A."/>
            <person name="Narechania A."/>
            <person name="Kim E."/>
        </authorList>
    </citation>
    <scope>NUCLEOTIDE SEQUENCE [LARGE SCALE GENOMIC DNA]</scope>
    <source>
        <strain evidence="2 3">PLY_AMNH</strain>
    </source>
</reference>
<keyword evidence="1" id="KW-0732">Signal</keyword>
<dbReference type="Proteomes" id="UP001190700">
    <property type="component" value="Unassembled WGS sequence"/>
</dbReference>
<dbReference type="AlphaFoldDB" id="A0AAE0LFZ6"/>
<accession>A0AAE0LFZ6</accession>
<comment type="caution">
    <text evidence="2">The sequence shown here is derived from an EMBL/GenBank/DDBJ whole genome shotgun (WGS) entry which is preliminary data.</text>
</comment>
<sequence length="254" mass="27466">MVKSSLPSFFALPFLFSLFATATSNTEATGQFCNLVPDTSGHFEISAGPYTTNEKVSSDILDFKQCSSLTGGLYVKFVATSGHATNLVELSGYSLYDSAQLNNVFVYGTVDDMMISFPTADDEIPDRETRVFYMHLASPTLGSADVKTGSSVIASGLGSGKFLTLTTEIDDEELDANIDCNFTSSANGKELASLSDTFADRSKNDLKNNNYYVILVGTAEQPSLFTHRGEPSFGERLVPSALLLFLGLVYMHLL</sequence>
<dbReference type="EMBL" id="LGRX02002877">
    <property type="protein sequence ID" value="KAK3283339.1"/>
    <property type="molecule type" value="Genomic_DNA"/>
</dbReference>
<name>A0AAE0LFZ6_9CHLO</name>
<feature type="signal peptide" evidence="1">
    <location>
        <begin position="1"/>
        <end position="22"/>
    </location>
</feature>
<gene>
    <name evidence="2" type="ORF">CYMTET_8961</name>
</gene>
<evidence type="ECO:0000313" key="3">
    <source>
        <dbReference type="Proteomes" id="UP001190700"/>
    </source>
</evidence>
<protein>
    <submittedName>
        <fullName evidence="2">Uncharacterized protein</fullName>
    </submittedName>
</protein>